<reference evidence="1" key="1">
    <citation type="submission" date="2023-10" db="EMBL/GenBank/DDBJ databases">
        <authorList>
            <person name="Chen Y."/>
            <person name="Shah S."/>
            <person name="Dougan E. K."/>
            <person name="Thang M."/>
            <person name="Chan C."/>
        </authorList>
    </citation>
    <scope>NUCLEOTIDE SEQUENCE [LARGE SCALE GENOMIC DNA]</scope>
</reference>
<proteinExistence type="predicted"/>
<dbReference type="EMBL" id="CAUYUJ010017078">
    <property type="protein sequence ID" value="CAK0871498.1"/>
    <property type="molecule type" value="Genomic_DNA"/>
</dbReference>
<name>A0ABN9VEF4_9DINO</name>
<evidence type="ECO:0000313" key="1">
    <source>
        <dbReference type="EMBL" id="CAK0871498.1"/>
    </source>
</evidence>
<organism evidence="1 2">
    <name type="scientific">Prorocentrum cordatum</name>
    <dbReference type="NCBI Taxonomy" id="2364126"/>
    <lineage>
        <taxon>Eukaryota</taxon>
        <taxon>Sar</taxon>
        <taxon>Alveolata</taxon>
        <taxon>Dinophyceae</taxon>
        <taxon>Prorocentrales</taxon>
        <taxon>Prorocentraceae</taxon>
        <taxon>Prorocentrum</taxon>
    </lineage>
</organism>
<feature type="non-terminal residue" evidence="1">
    <location>
        <position position="167"/>
    </location>
</feature>
<protein>
    <submittedName>
        <fullName evidence="1">Uncharacterized protein</fullName>
    </submittedName>
</protein>
<comment type="caution">
    <text evidence="1">The sequence shown here is derived from an EMBL/GenBank/DDBJ whole genome shotgun (WGS) entry which is preliminary data.</text>
</comment>
<dbReference type="Proteomes" id="UP001189429">
    <property type="component" value="Unassembled WGS sequence"/>
</dbReference>
<keyword evidence="2" id="KW-1185">Reference proteome</keyword>
<evidence type="ECO:0000313" key="2">
    <source>
        <dbReference type="Proteomes" id="UP001189429"/>
    </source>
</evidence>
<sequence length="167" mass="18664">MEWREALPPPGARVLAGTRCARTCRAAAEESRGELEARERVRWRPRLLRLLGEMEAPSLEVAESCMDHGRALDGITGRARLNPVRSCVRAGEMLRSILWPMKVVRFIDYVRARAAEPVGLTVPNQALRAMACAERAAGFDPSAVLPVVSVIFCPSFYRRRTAIRAHR</sequence>
<gene>
    <name evidence="1" type="ORF">PCOR1329_LOCUS57323</name>
</gene>
<accession>A0ABN9VEF4</accession>